<evidence type="ECO:0000313" key="1">
    <source>
        <dbReference type="EMBL" id="CCQ45017.1"/>
    </source>
</evidence>
<dbReference type="Proteomes" id="UP000035722">
    <property type="component" value="Unassembled WGS sequence"/>
</dbReference>
<gene>
    <name evidence="1" type="ORF">ARTSIC4J27_949</name>
</gene>
<organism evidence="1 2">
    <name type="scientific">Pseudarthrobacter siccitolerans</name>
    <dbReference type="NCBI Taxonomy" id="861266"/>
    <lineage>
        <taxon>Bacteria</taxon>
        <taxon>Bacillati</taxon>
        <taxon>Actinomycetota</taxon>
        <taxon>Actinomycetes</taxon>
        <taxon>Micrococcales</taxon>
        <taxon>Micrococcaceae</taxon>
        <taxon>Pseudarthrobacter</taxon>
    </lineage>
</organism>
<dbReference type="EMBL" id="CAQI01000031">
    <property type="protein sequence ID" value="CCQ45017.1"/>
    <property type="molecule type" value="Genomic_DNA"/>
</dbReference>
<comment type="caution">
    <text evidence="1">The sequence shown here is derived from an EMBL/GenBank/DDBJ whole genome shotgun (WGS) entry which is preliminary data.</text>
</comment>
<accession>A0A024GZJ3</accession>
<dbReference type="STRING" id="861266.ARTSIC4J27_949"/>
<evidence type="ECO:0000313" key="2">
    <source>
        <dbReference type="Proteomes" id="UP000035722"/>
    </source>
</evidence>
<sequence>MISVTVLSDCSRRIVIDTDRPPSCASYGVLATRRKEGRFQRIQDIPVAGHVELLWSNYRWLCEDSVCARLSNF</sequence>
<reference evidence="2" key="1">
    <citation type="journal article" date="2014" name="Genome Announc.">
        <title>Genome Sequence of Arthrobacter siccitolerans 4J27, a Xeroprotectant-Producing Desiccation-Tolerant Microorganism.</title>
        <authorList>
            <person name="Manzanera M."/>
            <person name="Santa-Cruz-Calvo L."/>
            <person name="Vilchez J.I."/>
            <person name="Garcia-Fontana C."/>
            <person name="Silva-Castro G.A."/>
            <person name="Calvo C."/>
            <person name="Gonzalez-Lopez J."/>
        </authorList>
    </citation>
    <scope>NUCLEOTIDE SEQUENCE [LARGE SCALE GENOMIC DNA]</scope>
    <source>
        <strain evidence="2">4J27</strain>
    </source>
</reference>
<keyword evidence="2" id="KW-1185">Reference proteome</keyword>
<proteinExistence type="predicted"/>
<dbReference type="AlphaFoldDB" id="A0A024GZJ3"/>
<name>A0A024GZJ3_9MICC</name>
<protein>
    <submittedName>
        <fullName evidence="1">Putative hydroxylase domain protein</fullName>
    </submittedName>
</protein>